<dbReference type="InterPro" id="IPR010985">
    <property type="entry name" value="Ribbon_hlx_hlx"/>
</dbReference>
<evidence type="ECO:0000313" key="3">
    <source>
        <dbReference type="EMBL" id="ELD5187487.1"/>
    </source>
</evidence>
<dbReference type="GO" id="GO:0006355">
    <property type="term" value="P:regulation of DNA-templated transcription"/>
    <property type="evidence" value="ECO:0007669"/>
    <property type="project" value="InterPro"/>
</dbReference>
<dbReference type="EMBL" id="AACCII010000003">
    <property type="protein sequence ID" value="EAJ9718498.1"/>
    <property type="molecule type" value="Genomic_DNA"/>
</dbReference>
<reference evidence="3" key="4">
    <citation type="submission" date="2023-06" db="EMBL/GenBank/DDBJ databases">
        <authorList>
            <consortium name="PulseNet: The National Subtyping Network for Foodborne Disease Surveillance"/>
        </authorList>
    </citation>
    <scope>NUCLEOTIDE SEQUENCE</scope>
    <source>
        <strain evidence="3">PNUSAC035917</strain>
    </source>
</reference>
<dbReference type="Proteomes" id="UP000335162">
    <property type="component" value="Unassembled WGS sequence"/>
</dbReference>
<reference evidence="4 5" key="3">
    <citation type="submission" date="2019-06" db="EMBL/GenBank/DDBJ databases">
        <title>Epidemiology of MDR Campylobacter spp.</title>
        <authorList>
            <person name="Addetia A."/>
            <person name="Greninger A."/>
            <person name="Fang F."/>
        </authorList>
    </citation>
    <scope>NUCLEOTIDE SEQUENCE [LARGE SCALE GENOMIC DNA]</scope>
    <source>
        <strain evidence="4 5">HMC314</strain>
    </source>
</reference>
<dbReference type="Proteomes" id="UP000349590">
    <property type="component" value="Unassembled WGS sequence"/>
</dbReference>
<sequence>MQRINLTLNNETSLMLDKLAKDLKMSKTQILTDALKQMHESKRIEQRKALWIKSFEAFKNDEEYQKEQLELAEAGVGDGII</sequence>
<evidence type="ECO:0000313" key="6">
    <source>
        <dbReference type="Proteomes" id="UP000335162"/>
    </source>
</evidence>
<comment type="caution">
    <text evidence="1">The sequence shown here is derived from an EMBL/GenBank/DDBJ whole genome shotgun (WGS) entry which is preliminary data.</text>
</comment>
<accession>A0A1J6PUS1</accession>
<protein>
    <recommendedName>
        <fullName evidence="8">CopG family transcriptional regulator</fullName>
    </recommendedName>
</protein>
<evidence type="ECO:0000313" key="1">
    <source>
        <dbReference type="EMBL" id="EAJ9718498.1"/>
    </source>
</evidence>
<evidence type="ECO:0008006" key="8">
    <source>
        <dbReference type="Google" id="ProtNLM"/>
    </source>
</evidence>
<evidence type="ECO:0000313" key="2">
    <source>
        <dbReference type="EMBL" id="EAL3736073.1"/>
    </source>
</evidence>
<organism evidence="1 7">
    <name type="scientific">Campylobacter jejuni</name>
    <dbReference type="NCBI Taxonomy" id="197"/>
    <lineage>
        <taxon>Bacteria</taxon>
        <taxon>Pseudomonadati</taxon>
        <taxon>Campylobacterota</taxon>
        <taxon>Epsilonproteobacteria</taxon>
        <taxon>Campylobacterales</taxon>
        <taxon>Campylobacteraceae</taxon>
        <taxon>Campylobacter</taxon>
    </lineage>
</organism>
<dbReference type="SUPFAM" id="SSF47598">
    <property type="entry name" value="Ribbon-helix-helix"/>
    <property type="match status" value="1"/>
</dbReference>
<gene>
    <name evidence="2" type="ORF">BFD99_08850</name>
    <name evidence="1" type="ORF">E8P16_03420</name>
    <name evidence="4" type="ORF">FH034_07015</name>
    <name evidence="3" type="ORF">QQI97_001696</name>
</gene>
<dbReference type="Proteomes" id="UP000312397">
    <property type="component" value="Unassembled WGS sequence"/>
</dbReference>
<dbReference type="EMBL" id="VEVS01000024">
    <property type="protein sequence ID" value="TNO41139.1"/>
    <property type="molecule type" value="Genomic_DNA"/>
</dbReference>
<dbReference type="Proteomes" id="UP001183411">
    <property type="component" value="Unassembled WGS sequence"/>
</dbReference>
<dbReference type="RefSeq" id="WP_052805198.1">
    <property type="nucleotide sequence ID" value="NZ_CATQGH010000005.1"/>
</dbReference>
<evidence type="ECO:0000313" key="4">
    <source>
        <dbReference type="EMBL" id="TNO41139.1"/>
    </source>
</evidence>
<evidence type="ECO:0000313" key="7">
    <source>
        <dbReference type="Proteomes" id="UP000349590"/>
    </source>
</evidence>
<proteinExistence type="predicted"/>
<reference evidence="2 6" key="1">
    <citation type="submission" date="2018-05" db="EMBL/GenBank/DDBJ databases">
        <authorList>
            <consortium name="NARMS: The National Antimicrobial Resistance Monitoring System"/>
        </authorList>
    </citation>
    <scope>NUCLEOTIDE SEQUENCE [LARGE SCALE GENOMIC DNA]</scope>
    <source>
        <strain evidence="2 6">FSIS1607212</strain>
    </source>
</reference>
<evidence type="ECO:0000313" key="5">
    <source>
        <dbReference type="Proteomes" id="UP000312397"/>
    </source>
</evidence>
<reference evidence="1 7" key="2">
    <citation type="submission" date="2019-04" db="EMBL/GenBank/DDBJ databases">
        <authorList>
            <consortium name="PulseNet: The National Subtyping Network for Foodborne Disease Surveillance"/>
            <person name="Tarr C.L."/>
            <person name="Trees E."/>
            <person name="Katz L.S."/>
            <person name="Carleton-Romer H.A."/>
            <person name="Stroika S."/>
            <person name="Kucerova Z."/>
            <person name="Roache K.F."/>
            <person name="Sabol A.L."/>
            <person name="Besser J."/>
            <person name="Gerner-Smidt P."/>
        </authorList>
    </citation>
    <scope>NUCLEOTIDE SEQUENCE [LARGE SCALE GENOMIC DNA]</scope>
    <source>
        <strain evidence="1 7">PNUSAC009041</strain>
    </source>
</reference>
<name>A0A1J6PUS1_CAMJU</name>
<dbReference type="AlphaFoldDB" id="A0A1J6PUS1"/>
<dbReference type="EMBL" id="ABMIIH010000012">
    <property type="protein sequence ID" value="ELD5187487.1"/>
    <property type="molecule type" value="Genomic_DNA"/>
</dbReference>
<dbReference type="EMBL" id="AACNRY010000026">
    <property type="protein sequence ID" value="EAL3736073.1"/>
    <property type="molecule type" value="Genomic_DNA"/>
</dbReference>